<dbReference type="EMBL" id="KV417498">
    <property type="protein sequence ID" value="KZP29609.1"/>
    <property type="molecule type" value="Genomic_DNA"/>
</dbReference>
<name>A0A166SLZ2_9AGAM</name>
<accession>A0A166SLZ2</accession>
<protein>
    <submittedName>
        <fullName evidence="1">Uncharacterized protein</fullName>
    </submittedName>
</protein>
<dbReference type="AlphaFoldDB" id="A0A166SLZ2"/>
<keyword evidence="2" id="KW-1185">Reference proteome</keyword>
<dbReference type="Proteomes" id="UP000076532">
    <property type="component" value="Unassembled WGS sequence"/>
</dbReference>
<evidence type="ECO:0000313" key="2">
    <source>
        <dbReference type="Proteomes" id="UP000076532"/>
    </source>
</evidence>
<dbReference type="OrthoDB" id="2416294at2759"/>
<gene>
    <name evidence="1" type="ORF">FIBSPDRAFT_727373</name>
</gene>
<reference evidence="1 2" key="1">
    <citation type="journal article" date="2016" name="Mol. Biol. Evol.">
        <title>Comparative Genomics of Early-Diverging Mushroom-Forming Fungi Provides Insights into the Origins of Lignocellulose Decay Capabilities.</title>
        <authorList>
            <person name="Nagy L.G."/>
            <person name="Riley R."/>
            <person name="Tritt A."/>
            <person name="Adam C."/>
            <person name="Daum C."/>
            <person name="Floudas D."/>
            <person name="Sun H."/>
            <person name="Yadav J.S."/>
            <person name="Pangilinan J."/>
            <person name="Larsson K.H."/>
            <person name="Matsuura K."/>
            <person name="Barry K."/>
            <person name="Labutti K."/>
            <person name="Kuo R."/>
            <person name="Ohm R.A."/>
            <person name="Bhattacharya S.S."/>
            <person name="Shirouzu T."/>
            <person name="Yoshinaga Y."/>
            <person name="Martin F.M."/>
            <person name="Grigoriev I.V."/>
            <person name="Hibbett D.S."/>
        </authorList>
    </citation>
    <scope>NUCLEOTIDE SEQUENCE [LARGE SCALE GENOMIC DNA]</scope>
    <source>
        <strain evidence="1 2">CBS 109695</strain>
    </source>
</reference>
<proteinExistence type="predicted"/>
<sequence>MSATCSRHWTRCYRRACEHTLYSTFCYYTSSNLFLRFATRSSRFTDAYEKGASRKLAVWANKQYSGHRVIPPEALMGKFEN</sequence>
<evidence type="ECO:0000313" key="1">
    <source>
        <dbReference type="EMBL" id="KZP29609.1"/>
    </source>
</evidence>
<organism evidence="1 2">
    <name type="scientific">Athelia psychrophila</name>
    <dbReference type="NCBI Taxonomy" id="1759441"/>
    <lineage>
        <taxon>Eukaryota</taxon>
        <taxon>Fungi</taxon>
        <taxon>Dikarya</taxon>
        <taxon>Basidiomycota</taxon>
        <taxon>Agaricomycotina</taxon>
        <taxon>Agaricomycetes</taxon>
        <taxon>Agaricomycetidae</taxon>
        <taxon>Atheliales</taxon>
        <taxon>Atheliaceae</taxon>
        <taxon>Athelia</taxon>
    </lineage>
</organism>